<comment type="caution">
    <text evidence="1">The sequence shown here is derived from an EMBL/GenBank/DDBJ whole genome shotgun (WGS) entry which is preliminary data.</text>
</comment>
<name>A0ACC3A298_9EURO</name>
<evidence type="ECO:0000313" key="2">
    <source>
        <dbReference type="Proteomes" id="UP001172386"/>
    </source>
</evidence>
<protein>
    <submittedName>
        <fullName evidence="1">Uncharacterized protein</fullName>
    </submittedName>
</protein>
<organism evidence="1 2">
    <name type="scientific">Neophaeococcomyces mojaviensis</name>
    <dbReference type="NCBI Taxonomy" id="3383035"/>
    <lineage>
        <taxon>Eukaryota</taxon>
        <taxon>Fungi</taxon>
        <taxon>Dikarya</taxon>
        <taxon>Ascomycota</taxon>
        <taxon>Pezizomycotina</taxon>
        <taxon>Eurotiomycetes</taxon>
        <taxon>Chaetothyriomycetidae</taxon>
        <taxon>Chaetothyriales</taxon>
        <taxon>Chaetothyriales incertae sedis</taxon>
        <taxon>Neophaeococcomyces</taxon>
    </lineage>
</organism>
<evidence type="ECO:0000313" key="1">
    <source>
        <dbReference type="EMBL" id="KAJ9654285.1"/>
    </source>
</evidence>
<accession>A0ACC3A298</accession>
<sequence>MEGFEQISGQSTARNTNQVPGCVVGAVTRNEQLPYIHASGFDGVAPNAKPIEKEAIFWIASFSKLVTSIAILQCMERGQIALDDEVERVLPELAHPEVISPTVSSDEESRTFVLRPAKKKITLRQLITHSSGIPYDMFDPIMLAWRASREEPPMGLSGHVIKAYSTPLLFEPGEGWAYGGGVDWAGVMVSRLNGGVTLEQYMQKNICEPLGMDSTTYRLAEHPKIKARLAEMTIRQANGKLQPGNRPYPDPAAEDVGGAGLYTSVSDFVKLLSDILKDDPVILKRQTVDLMFTPQFAEGSAAMAGLRYNSQIIGAMTGSGDISSSMNFGLGGVLSLQDCGMMRKGTLAWGGMPNMIWFLNREAGAAGVYASQVLPPGDAASSKLANQFIDSVYTSAG</sequence>
<dbReference type="Proteomes" id="UP001172386">
    <property type="component" value="Unassembled WGS sequence"/>
</dbReference>
<dbReference type="EMBL" id="JAPDRQ010000125">
    <property type="protein sequence ID" value="KAJ9654285.1"/>
    <property type="molecule type" value="Genomic_DNA"/>
</dbReference>
<proteinExistence type="predicted"/>
<keyword evidence="2" id="KW-1185">Reference proteome</keyword>
<reference evidence="1" key="1">
    <citation type="submission" date="2022-10" db="EMBL/GenBank/DDBJ databases">
        <title>Culturing micro-colonial fungi from biological soil crusts in the Mojave desert and describing Neophaeococcomyces mojavensis, and introducing the new genera and species Taxawa tesnikishii.</title>
        <authorList>
            <person name="Kurbessoian T."/>
            <person name="Stajich J.E."/>
        </authorList>
    </citation>
    <scope>NUCLEOTIDE SEQUENCE</scope>
    <source>
        <strain evidence="1">JES_112</strain>
    </source>
</reference>
<gene>
    <name evidence="1" type="ORF">H2198_006635</name>
</gene>